<organism evidence="8">
    <name type="scientific">Equus asinus asinus</name>
    <dbReference type="NCBI Taxonomy" id="83772"/>
    <lineage>
        <taxon>Eukaryota</taxon>
        <taxon>Metazoa</taxon>
        <taxon>Chordata</taxon>
        <taxon>Craniata</taxon>
        <taxon>Vertebrata</taxon>
        <taxon>Euteleostomi</taxon>
        <taxon>Mammalia</taxon>
        <taxon>Eutheria</taxon>
        <taxon>Laurasiatheria</taxon>
        <taxon>Perissodactyla</taxon>
        <taxon>Equidae</taxon>
        <taxon>Equus</taxon>
    </lineage>
</organism>
<keyword evidence="5" id="KW-0808">Transferase</keyword>
<proteinExistence type="predicted"/>
<dbReference type="GO" id="GO:0005737">
    <property type="term" value="C:cytoplasm"/>
    <property type="evidence" value="ECO:0007669"/>
    <property type="project" value="TreeGrafter"/>
</dbReference>
<dbReference type="GO" id="GO:0061630">
    <property type="term" value="F:ubiquitin protein ligase activity"/>
    <property type="evidence" value="ECO:0007669"/>
    <property type="project" value="UniProtKB-EC"/>
</dbReference>
<dbReference type="GO" id="GO:0070936">
    <property type="term" value="P:protein K48-linked ubiquitination"/>
    <property type="evidence" value="ECO:0007669"/>
    <property type="project" value="TreeGrafter"/>
</dbReference>
<dbReference type="GO" id="GO:0016020">
    <property type="term" value="C:membrane"/>
    <property type="evidence" value="ECO:0007669"/>
    <property type="project" value="UniProtKB-SubCell"/>
</dbReference>
<comment type="catalytic activity">
    <reaction evidence="1">
        <text>S-ubiquitinyl-[E2 ubiquitin-conjugating enzyme]-L-cysteine + [acceptor protein]-L-lysine = [E2 ubiquitin-conjugating enzyme]-L-cysteine + N(6)-ubiquitinyl-[acceptor protein]-L-lysine.</text>
        <dbReference type="EC" id="2.3.2.27"/>
    </reaction>
</comment>
<evidence type="ECO:0000256" key="5">
    <source>
        <dbReference type="ARBA" id="ARBA00022679"/>
    </source>
</evidence>
<accession>A0A8C4LWT3</accession>
<evidence type="ECO:0000313" key="8">
    <source>
        <dbReference type="Ensembl" id="ENSEASP00005016416.1"/>
    </source>
</evidence>
<evidence type="ECO:0000256" key="3">
    <source>
        <dbReference type="ARBA" id="ARBA00004906"/>
    </source>
</evidence>
<dbReference type="PANTHER" id="PTHR46661:SF3">
    <property type="entry name" value="E3 UBIQUITIN-PROTEIN LIGASE ZNRF2"/>
    <property type="match status" value="1"/>
</dbReference>
<dbReference type="AlphaFoldDB" id="A0A8C4LWT3"/>
<evidence type="ECO:0000256" key="6">
    <source>
        <dbReference type="ARBA" id="ARBA00022786"/>
    </source>
</evidence>
<evidence type="ECO:0000256" key="1">
    <source>
        <dbReference type="ARBA" id="ARBA00000900"/>
    </source>
</evidence>
<dbReference type="GO" id="GO:0043161">
    <property type="term" value="P:proteasome-mediated ubiquitin-dependent protein catabolic process"/>
    <property type="evidence" value="ECO:0007669"/>
    <property type="project" value="TreeGrafter"/>
</dbReference>
<name>A0A8C4LWT3_EQUAS</name>
<reference evidence="8" key="1">
    <citation type="submission" date="2023-03" db="UniProtKB">
        <authorList>
            <consortium name="Ensembl"/>
        </authorList>
    </citation>
    <scope>IDENTIFICATION</scope>
</reference>
<evidence type="ECO:0000256" key="7">
    <source>
        <dbReference type="ARBA" id="ARBA00023136"/>
    </source>
</evidence>
<dbReference type="Ensembl" id="ENSEAST00005017825.1">
    <property type="protein sequence ID" value="ENSEASP00005016416.1"/>
    <property type="gene ID" value="ENSEASG00005011366.1"/>
</dbReference>
<sequence>RQVLGAAGWTVQDCYWFIGGWGRPLVWLGQLTWPHIFRRFKCPICLKYKIVSSDKMDLHLVMCLPKPRITYNENELSKDAGKCAICLEEIQQGDTQEQLPYLCIHLKGCTDEWFEEILP</sequence>
<protein>
    <recommendedName>
        <fullName evidence="4">RING-type E3 ubiquitin transferase</fullName>
        <ecNumber evidence="4">2.3.2.27</ecNumber>
    </recommendedName>
</protein>
<dbReference type="InterPro" id="IPR013083">
    <property type="entry name" value="Znf_RING/FYVE/PHD"/>
</dbReference>
<evidence type="ECO:0000256" key="4">
    <source>
        <dbReference type="ARBA" id="ARBA00012483"/>
    </source>
</evidence>
<dbReference type="EC" id="2.3.2.27" evidence="4"/>
<keyword evidence="7" id="KW-0472">Membrane</keyword>
<dbReference type="InterPro" id="IPR051878">
    <property type="entry name" value="ZNRF_ubiq-protein_ligase"/>
</dbReference>
<comment type="pathway">
    <text evidence="3">Protein modification; protein ubiquitination.</text>
</comment>
<evidence type="ECO:0000256" key="2">
    <source>
        <dbReference type="ARBA" id="ARBA00004370"/>
    </source>
</evidence>
<dbReference type="Gene3D" id="3.30.40.10">
    <property type="entry name" value="Zinc/RING finger domain, C3HC4 (zinc finger)"/>
    <property type="match status" value="1"/>
</dbReference>
<keyword evidence="6" id="KW-0833">Ubl conjugation pathway</keyword>
<dbReference type="PANTHER" id="PTHR46661">
    <property type="entry name" value="E3 UBIQUITIN-PROTEIN LIGASE ZNRF1-LIKE PROTEIN"/>
    <property type="match status" value="1"/>
</dbReference>
<comment type="subcellular location">
    <subcellularLocation>
        <location evidence="2">Membrane</location>
    </subcellularLocation>
</comment>